<sequence>GRRLGDRGNRRRTMAGGRKNQGGPDIRVDLAPFNPIGPHTQNASLATAQTIALPGAGTAAQRVDRIIVQAFDQNIRYTLDGAAPTPTFGFRLTATNDPIMIPLGPDTLLRFIEEAATAILSYVWGE</sequence>
<name>A0A0F8ZGH3_9ZZZZ</name>
<dbReference type="EMBL" id="LAZR01063639">
    <property type="protein sequence ID" value="KKK59111.1"/>
    <property type="molecule type" value="Genomic_DNA"/>
</dbReference>
<protein>
    <submittedName>
        <fullName evidence="2">Uncharacterized protein</fullName>
    </submittedName>
</protein>
<dbReference type="AlphaFoldDB" id="A0A0F8ZGH3"/>
<feature type="region of interest" description="Disordered" evidence="1">
    <location>
        <begin position="1"/>
        <end position="27"/>
    </location>
</feature>
<proteinExistence type="predicted"/>
<comment type="caution">
    <text evidence="2">The sequence shown here is derived from an EMBL/GenBank/DDBJ whole genome shotgun (WGS) entry which is preliminary data.</text>
</comment>
<evidence type="ECO:0000313" key="2">
    <source>
        <dbReference type="EMBL" id="KKK59111.1"/>
    </source>
</evidence>
<evidence type="ECO:0000256" key="1">
    <source>
        <dbReference type="SAM" id="MobiDB-lite"/>
    </source>
</evidence>
<feature type="non-terminal residue" evidence="2">
    <location>
        <position position="1"/>
    </location>
</feature>
<gene>
    <name evidence="2" type="ORF">LCGC14_3037650</name>
</gene>
<organism evidence="2">
    <name type="scientific">marine sediment metagenome</name>
    <dbReference type="NCBI Taxonomy" id="412755"/>
    <lineage>
        <taxon>unclassified sequences</taxon>
        <taxon>metagenomes</taxon>
        <taxon>ecological metagenomes</taxon>
    </lineage>
</organism>
<reference evidence="2" key="1">
    <citation type="journal article" date="2015" name="Nature">
        <title>Complex archaea that bridge the gap between prokaryotes and eukaryotes.</title>
        <authorList>
            <person name="Spang A."/>
            <person name="Saw J.H."/>
            <person name="Jorgensen S.L."/>
            <person name="Zaremba-Niedzwiedzka K."/>
            <person name="Martijn J."/>
            <person name="Lind A.E."/>
            <person name="van Eijk R."/>
            <person name="Schleper C."/>
            <person name="Guy L."/>
            <person name="Ettema T.J."/>
        </authorList>
    </citation>
    <scope>NUCLEOTIDE SEQUENCE</scope>
</reference>
<accession>A0A0F8ZGH3</accession>